<keyword evidence="3" id="KW-1185">Reference proteome</keyword>
<feature type="region of interest" description="Disordered" evidence="1">
    <location>
        <begin position="247"/>
        <end position="411"/>
    </location>
</feature>
<protein>
    <recommendedName>
        <fullName evidence="4">DUF4283 domain-containing protein</fullName>
    </recommendedName>
</protein>
<accession>A0A811M2T8</accession>
<feature type="compositionally biased region" description="Low complexity" evidence="1">
    <location>
        <begin position="522"/>
        <end position="533"/>
    </location>
</feature>
<feature type="region of interest" description="Disordered" evidence="1">
    <location>
        <begin position="459"/>
        <end position="564"/>
    </location>
</feature>
<comment type="caution">
    <text evidence="2">The sequence shown here is derived from an EMBL/GenBank/DDBJ whole genome shotgun (WGS) entry which is preliminary data.</text>
</comment>
<gene>
    <name evidence="2" type="ORF">NCGR_LOCUS665</name>
</gene>
<dbReference type="InterPro" id="IPR053253">
    <property type="entry name" value="Sex_diff_modulator"/>
</dbReference>
<feature type="compositionally biased region" description="Basic and acidic residues" evidence="1">
    <location>
        <begin position="508"/>
        <end position="521"/>
    </location>
</feature>
<organism evidence="2 3">
    <name type="scientific">Miscanthus lutarioriparius</name>
    <dbReference type="NCBI Taxonomy" id="422564"/>
    <lineage>
        <taxon>Eukaryota</taxon>
        <taxon>Viridiplantae</taxon>
        <taxon>Streptophyta</taxon>
        <taxon>Embryophyta</taxon>
        <taxon>Tracheophyta</taxon>
        <taxon>Spermatophyta</taxon>
        <taxon>Magnoliopsida</taxon>
        <taxon>Liliopsida</taxon>
        <taxon>Poales</taxon>
        <taxon>Poaceae</taxon>
        <taxon>PACMAD clade</taxon>
        <taxon>Panicoideae</taxon>
        <taxon>Andropogonodae</taxon>
        <taxon>Andropogoneae</taxon>
        <taxon>Saccharinae</taxon>
        <taxon>Miscanthus</taxon>
    </lineage>
</organism>
<evidence type="ECO:0000313" key="3">
    <source>
        <dbReference type="Proteomes" id="UP000604825"/>
    </source>
</evidence>
<evidence type="ECO:0000256" key="1">
    <source>
        <dbReference type="SAM" id="MobiDB-lite"/>
    </source>
</evidence>
<dbReference type="Proteomes" id="UP000604825">
    <property type="component" value="Unassembled WGS sequence"/>
</dbReference>
<dbReference type="PANTHER" id="PTHR33087:SF21">
    <property type="entry name" value="OS03G0782100 PROTEIN"/>
    <property type="match status" value="1"/>
</dbReference>
<evidence type="ECO:0008006" key="4">
    <source>
        <dbReference type="Google" id="ProtNLM"/>
    </source>
</evidence>
<name>A0A811M2T8_9POAL</name>
<feature type="compositionally biased region" description="Low complexity" evidence="1">
    <location>
        <begin position="392"/>
        <end position="408"/>
    </location>
</feature>
<dbReference type="OrthoDB" id="688827at2759"/>
<dbReference type="EMBL" id="CAJGYO010000001">
    <property type="protein sequence ID" value="CAD6202376.1"/>
    <property type="molecule type" value="Genomic_DNA"/>
</dbReference>
<proteinExistence type="predicted"/>
<sequence>MQDFNTKGAFSKSNVTYYGKNAMDGLSVDSNFYQTLCSLPDPLEVKAFEQTYLPQVSDENGQESTSWIIVWSKEDGCLAFEKTPFEKKPGQPGARKRKSGSRLGSKEFRQFWKLAEQSPMDPFTGTEVVYHHRSDLKFANKLLCSFSELPVCNLDFRIWPWRIEAYGDHCKLCHHVRLCLEGVPVNAWNESIAKRVVARACDIDYVEQQSVDREDTRVLCLWAWTYNPSDIPKVTWLTITDNTMLVHDGAVPPHGRRERRSDHWGSRLLRSLSRAPERARERERSESRHGRRDRSTAPGERRRHGHDNDGARSWTPPRNTRADRRNEDDGVQSGSPPRRPRSTTGEHCINDDISSRSPSIRSPAPSNLQRRFKQGADPGAVLGEDSSNMVVGSPGTTSRTAATTAPSGMPHVTGNTQLLVSTHKEGANTTPLPAAGEHDVLPRDGTLLSAGHGVLEQGAASPTTVHGVPAQGTATPISEGGSVLQVPLPLMDTPPALPATPATSIRGRTRERQYGRRDSGRNRSPPRSSPKTPTNDGDSCIISHRCNTRRPDDDNSGSPHPPAVTCSTASFDCPSPPHTTQVVIPNQWRQQGRGCTTFCHNCGVQAISSLPPGRVWYPIQKVPPKLRLCQA</sequence>
<dbReference type="AlphaFoldDB" id="A0A811M2T8"/>
<evidence type="ECO:0000313" key="2">
    <source>
        <dbReference type="EMBL" id="CAD6202376.1"/>
    </source>
</evidence>
<feature type="compositionally biased region" description="Basic and acidic residues" evidence="1">
    <location>
        <begin position="275"/>
        <end position="288"/>
    </location>
</feature>
<reference evidence="2" key="1">
    <citation type="submission" date="2020-10" db="EMBL/GenBank/DDBJ databases">
        <authorList>
            <person name="Han B."/>
            <person name="Lu T."/>
            <person name="Zhao Q."/>
            <person name="Huang X."/>
            <person name="Zhao Y."/>
        </authorList>
    </citation>
    <scope>NUCLEOTIDE SEQUENCE</scope>
</reference>
<feature type="compositionally biased region" description="Low complexity" evidence="1">
    <location>
        <begin position="487"/>
        <end position="503"/>
    </location>
</feature>
<feature type="compositionally biased region" description="Low complexity" evidence="1">
    <location>
        <begin position="355"/>
        <end position="366"/>
    </location>
</feature>
<dbReference type="PANTHER" id="PTHR33087">
    <property type="entry name" value="OS07G0539200 PROTEIN"/>
    <property type="match status" value="1"/>
</dbReference>